<proteinExistence type="predicted"/>
<dbReference type="Pfam" id="PF00096">
    <property type="entry name" value="zf-C2H2"/>
    <property type="match status" value="2"/>
</dbReference>
<evidence type="ECO:0000313" key="10">
    <source>
        <dbReference type="Proteomes" id="UP001153636"/>
    </source>
</evidence>
<dbReference type="PROSITE" id="PS50157">
    <property type="entry name" value="ZINC_FINGER_C2H2_2"/>
    <property type="match status" value="4"/>
</dbReference>
<dbReference type="PROSITE" id="PS00028">
    <property type="entry name" value="ZINC_FINGER_C2H2_1"/>
    <property type="match status" value="3"/>
</dbReference>
<dbReference type="OrthoDB" id="6077919at2759"/>
<feature type="domain" description="C2H2-type" evidence="8">
    <location>
        <begin position="331"/>
        <end position="357"/>
    </location>
</feature>
<reference evidence="9" key="1">
    <citation type="submission" date="2022-01" db="EMBL/GenBank/DDBJ databases">
        <authorList>
            <person name="King R."/>
        </authorList>
    </citation>
    <scope>NUCLEOTIDE SEQUENCE</scope>
</reference>
<evidence type="ECO:0000256" key="7">
    <source>
        <dbReference type="PROSITE-ProRule" id="PRU00042"/>
    </source>
</evidence>
<keyword evidence="3" id="KW-0677">Repeat</keyword>
<feature type="domain" description="C2H2-type" evidence="8">
    <location>
        <begin position="241"/>
        <end position="269"/>
    </location>
</feature>
<keyword evidence="10" id="KW-1185">Reference proteome</keyword>
<evidence type="ECO:0000256" key="4">
    <source>
        <dbReference type="ARBA" id="ARBA00022771"/>
    </source>
</evidence>
<dbReference type="GO" id="GO:0005634">
    <property type="term" value="C:nucleus"/>
    <property type="evidence" value="ECO:0007669"/>
    <property type="project" value="UniProtKB-SubCell"/>
</dbReference>
<evidence type="ECO:0000256" key="2">
    <source>
        <dbReference type="ARBA" id="ARBA00022723"/>
    </source>
</evidence>
<dbReference type="Proteomes" id="UP001153636">
    <property type="component" value="Chromosome 9"/>
</dbReference>
<dbReference type="PANTHER" id="PTHR24376">
    <property type="entry name" value="ZINC FINGER PROTEIN"/>
    <property type="match status" value="1"/>
</dbReference>
<organism evidence="9 10">
    <name type="scientific">Psylliodes chrysocephalus</name>
    <dbReference type="NCBI Taxonomy" id="3402493"/>
    <lineage>
        <taxon>Eukaryota</taxon>
        <taxon>Metazoa</taxon>
        <taxon>Ecdysozoa</taxon>
        <taxon>Arthropoda</taxon>
        <taxon>Hexapoda</taxon>
        <taxon>Insecta</taxon>
        <taxon>Pterygota</taxon>
        <taxon>Neoptera</taxon>
        <taxon>Endopterygota</taxon>
        <taxon>Coleoptera</taxon>
        <taxon>Polyphaga</taxon>
        <taxon>Cucujiformia</taxon>
        <taxon>Chrysomeloidea</taxon>
        <taxon>Chrysomelidae</taxon>
        <taxon>Galerucinae</taxon>
        <taxon>Alticini</taxon>
        <taxon>Psylliodes</taxon>
    </lineage>
</organism>
<feature type="domain" description="C2H2-type" evidence="8">
    <location>
        <begin position="178"/>
        <end position="206"/>
    </location>
</feature>
<evidence type="ECO:0000256" key="6">
    <source>
        <dbReference type="ARBA" id="ARBA00023242"/>
    </source>
</evidence>
<dbReference type="InterPro" id="IPR036236">
    <property type="entry name" value="Znf_C2H2_sf"/>
</dbReference>
<dbReference type="EMBL" id="OV651821">
    <property type="protein sequence ID" value="CAH1115393.1"/>
    <property type="molecule type" value="Genomic_DNA"/>
</dbReference>
<evidence type="ECO:0000259" key="8">
    <source>
        <dbReference type="PROSITE" id="PS50157"/>
    </source>
</evidence>
<keyword evidence="4 7" id="KW-0863">Zinc-finger</keyword>
<protein>
    <recommendedName>
        <fullName evidence="8">C2H2-type domain-containing protein</fullName>
    </recommendedName>
</protein>
<sequence length="357" mass="42231">MSFLSKNNIKEEIPDDDNFNGQEIKGKIVDYQFLVRPKQEPIDTKPNPASLEFVGEIIDAYEKESEENNYHVTRSTKKTGILSCKYCDYKTTCKPNYIKHTKKPHHETKPIKKKLVLICTYCDFKTGSRSSFKRHTDVHQISKENLPYGCTLCEYKCLDKAYIAKHMIRMHTERDRAFVCHVCGHAFTSSINLKKHGLATHNEKKKFIDCDLCSYKAYSNHRLKLHKDHVHFKKRRVYKQLVCDICGEIFTGLPNLNIHLLRIHEVDVEVKTYICYTCGKKYFKRLAFIHHVHRHSKYKEKMYCANCDYSTFIKPNLIQHMVKHNKHIKMHKCNMCSFETKRPHTLRHHVKTHLNKE</sequence>
<dbReference type="SMART" id="SM00355">
    <property type="entry name" value="ZnF_C2H2"/>
    <property type="match status" value="9"/>
</dbReference>
<keyword evidence="2" id="KW-0479">Metal-binding</keyword>
<dbReference type="GO" id="GO:0000978">
    <property type="term" value="F:RNA polymerase II cis-regulatory region sequence-specific DNA binding"/>
    <property type="evidence" value="ECO:0007669"/>
    <property type="project" value="TreeGrafter"/>
</dbReference>
<dbReference type="Gene3D" id="3.30.160.60">
    <property type="entry name" value="Classic Zinc Finger"/>
    <property type="match status" value="4"/>
</dbReference>
<dbReference type="SUPFAM" id="SSF57667">
    <property type="entry name" value="beta-beta-alpha zinc fingers"/>
    <property type="match status" value="3"/>
</dbReference>
<dbReference type="GO" id="GO:0001228">
    <property type="term" value="F:DNA-binding transcription activator activity, RNA polymerase II-specific"/>
    <property type="evidence" value="ECO:0007669"/>
    <property type="project" value="TreeGrafter"/>
</dbReference>
<evidence type="ECO:0000313" key="9">
    <source>
        <dbReference type="EMBL" id="CAH1115393.1"/>
    </source>
</evidence>
<dbReference type="AlphaFoldDB" id="A0A9P0D692"/>
<feature type="domain" description="C2H2-type" evidence="8">
    <location>
        <begin position="273"/>
        <end position="300"/>
    </location>
</feature>
<keyword evidence="6" id="KW-0539">Nucleus</keyword>
<gene>
    <name evidence="9" type="ORF">PSYICH_LOCUS15662</name>
</gene>
<dbReference type="GO" id="GO:0008270">
    <property type="term" value="F:zinc ion binding"/>
    <property type="evidence" value="ECO:0007669"/>
    <property type="project" value="UniProtKB-KW"/>
</dbReference>
<accession>A0A9P0D692</accession>
<evidence type="ECO:0000256" key="5">
    <source>
        <dbReference type="ARBA" id="ARBA00022833"/>
    </source>
</evidence>
<dbReference type="InterPro" id="IPR013087">
    <property type="entry name" value="Znf_C2H2_type"/>
</dbReference>
<name>A0A9P0D692_9CUCU</name>
<evidence type="ECO:0000256" key="1">
    <source>
        <dbReference type="ARBA" id="ARBA00004123"/>
    </source>
</evidence>
<evidence type="ECO:0000256" key="3">
    <source>
        <dbReference type="ARBA" id="ARBA00022737"/>
    </source>
</evidence>
<comment type="subcellular location">
    <subcellularLocation>
        <location evidence="1">Nucleus</location>
    </subcellularLocation>
</comment>
<keyword evidence="5" id="KW-0862">Zinc</keyword>
<dbReference type="PANTHER" id="PTHR24376:SF235">
    <property type="entry name" value="C2H2-TYPE DOMAIN-CONTAINING PROTEIN"/>
    <property type="match status" value="1"/>
</dbReference>